<organism evidence="2 3">
    <name type="scientific">Rhizobium fabae</name>
    <dbReference type="NCBI Taxonomy" id="573179"/>
    <lineage>
        <taxon>Bacteria</taxon>
        <taxon>Pseudomonadati</taxon>
        <taxon>Pseudomonadota</taxon>
        <taxon>Alphaproteobacteria</taxon>
        <taxon>Hyphomicrobiales</taxon>
        <taxon>Rhizobiaceae</taxon>
        <taxon>Rhizobium/Agrobacterium group</taxon>
        <taxon>Rhizobium</taxon>
    </lineage>
</organism>
<proteinExistence type="predicted"/>
<reference evidence="2 3" key="1">
    <citation type="submission" date="2018-11" db="EMBL/GenBank/DDBJ databases">
        <authorList>
            <person name="Huo Y."/>
        </authorList>
    </citation>
    <scope>NUCLEOTIDE SEQUENCE [LARGE SCALE GENOMIC DNA]</scope>
    <source>
        <strain evidence="2 3">CCBAU 33202</strain>
    </source>
</reference>
<feature type="region of interest" description="Disordered" evidence="1">
    <location>
        <begin position="23"/>
        <end position="44"/>
    </location>
</feature>
<evidence type="ECO:0000313" key="3">
    <source>
        <dbReference type="Proteomes" id="UP000272004"/>
    </source>
</evidence>
<protein>
    <recommendedName>
        <fullName evidence="4">Twin-arginine translocation signal domain-containing protein</fullName>
    </recommendedName>
</protein>
<evidence type="ECO:0008006" key="4">
    <source>
        <dbReference type="Google" id="ProtNLM"/>
    </source>
</evidence>
<keyword evidence="3" id="KW-1185">Reference proteome</keyword>
<accession>A0ABY0B8Z5</accession>
<gene>
    <name evidence="2" type="ORF">EFB14_14185</name>
</gene>
<comment type="caution">
    <text evidence="2">The sequence shown here is derived from an EMBL/GenBank/DDBJ whole genome shotgun (WGS) entry which is preliminary data.</text>
</comment>
<dbReference type="Proteomes" id="UP000272004">
    <property type="component" value="Unassembled WGS sequence"/>
</dbReference>
<sequence length="44" mass="4623">MNRRNFLGLATSGMFAATAGASSIPSIPHRGIARGPIRSQENNP</sequence>
<evidence type="ECO:0000256" key="1">
    <source>
        <dbReference type="SAM" id="MobiDB-lite"/>
    </source>
</evidence>
<dbReference type="EMBL" id="RJJU01000007">
    <property type="protein sequence ID" value="RUM12450.1"/>
    <property type="molecule type" value="Genomic_DNA"/>
</dbReference>
<name>A0ABY0B8Z5_9HYPH</name>
<evidence type="ECO:0000313" key="2">
    <source>
        <dbReference type="EMBL" id="RUM12450.1"/>
    </source>
</evidence>